<reference evidence="2 3" key="1">
    <citation type="submission" date="2020-04" db="EMBL/GenBank/DDBJ databases">
        <title>Paraburkholderia sp. G-4-1-8 isolated from soil.</title>
        <authorList>
            <person name="Dahal R.H."/>
        </authorList>
    </citation>
    <scope>NUCLEOTIDE SEQUENCE [LARGE SCALE GENOMIC DNA]</scope>
    <source>
        <strain evidence="2 3">G-4-1-8</strain>
    </source>
</reference>
<dbReference type="EMBL" id="JABBFZ010000027">
    <property type="protein sequence ID" value="NML34953.1"/>
    <property type="molecule type" value="Genomic_DNA"/>
</dbReference>
<evidence type="ECO:0000313" key="3">
    <source>
        <dbReference type="Proteomes" id="UP000583127"/>
    </source>
</evidence>
<protein>
    <recommendedName>
        <fullName evidence="1">Cyanophage baseplate Pam3 plug gp18 domain-containing protein</fullName>
    </recommendedName>
</protein>
<dbReference type="Proteomes" id="UP000583127">
    <property type="component" value="Unassembled WGS sequence"/>
</dbReference>
<dbReference type="RefSeq" id="WP_169501138.1">
    <property type="nucleotide sequence ID" value="NZ_JABBFZ010000027.1"/>
</dbReference>
<sequence length="101" mass="11123">MSSTFEIPLTPVPRTFLVSLVGAQYQFTLQWRDPTGWFLDIADSTGNPMVSGIPLVTGVDLLAQYKYMSFGFELWVQTDAADAPPTYTNLGSTSHLYAVTP</sequence>
<feature type="domain" description="Cyanophage baseplate Pam3 plug gp18" evidence="1">
    <location>
        <begin position="5"/>
        <end position="100"/>
    </location>
</feature>
<gene>
    <name evidence="2" type="ORF">HHL14_29535</name>
</gene>
<organism evidence="2 3">
    <name type="scientific">Paraburkholderia antibiotica</name>
    <dbReference type="NCBI Taxonomy" id="2728839"/>
    <lineage>
        <taxon>Bacteria</taxon>
        <taxon>Pseudomonadati</taxon>
        <taxon>Pseudomonadota</taxon>
        <taxon>Betaproteobacteria</taxon>
        <taxon>Burkholderiales</taxon>
        <taxon>Burkholderiaceae</taxon>
        <taxon>Paraburkholderia</taxon>
    </lineage>
</organism>
<comment type="caution">
    <text evidence="2">The sequence shown here is derived from an EMBL/GenBank/DDBJ whole genome shotgun (WGS) entry which is preliminary data.</text>
</comment>
<dbReference type="InterPro" id="IPR054252">
    <property type="entry name" value="Pam3_gp18"/>
</dbReference>
<evidence type="ECO:0000313" key="2">
    <source>
        <dbReference type="EMBL" id="NML34953.1"/>
    </source>
</evidence>
<dbReference type="AlphaFoldDB" id="A0A7Y0FGC9"/>
<keyword evidence="3" id="KW-1185">Reference proteome</keyword>
<accession>A0A7Y0FGC9</accession>
<dbReference type="Pfam" id="PF22479">
    <property type="entry name" value="Pam3_gp18"/>
    <property type="match status" value="1"/>
</dbReference>
<proteinExistence type="predicted"/>
<name>A0A7Y0FGC9_9BURK</name>
<evidence type="ECO:0000259" key="1">
    <source>
        <dbReference type="Pfam" id="PF22479"/>
    </source>
</evidence>